<dbReference type="AlphaFoldDB" id="A0A415QDM7"/>
<organism evidence="3 4">
    <name type="scientific">Butyricimonas virosa</name>
    <dbReference type="NCBI Taxonomy" id="544645"/>
    <lineage>
        <taxon>Bacteria</taxon>
        <taxon>Pseudomonadati</taxon>
        <taxon>Bacteroidota</taxon>
        <taxon>Bacteroidia</taxon>
        <taxon>Bacteroidales</taxon>
        <taxon>Odoribacteraceae</taxon>
        <taxon>Butyricimonas</taxon>
    </lineage>
</organism>
<dbReference type="Proteomes" id="UP000286038">
    <property type="component" value="Unassembled WGS sequence"/>
</dbReference>
<reference evidence="3 4" key="1">
    <citation type="submission" date="2018-08" db="EMBL/GenBank/DDBJ databases">
        <title>A genome reference for cultivated species of the human gut microbiota.</title>
        <authorList>
            <person name="Zou Y."/>
            <person name="Xue W."/>
            <person name="Luo G."/>
        </authorList>
    </citation>
    <scope>NUCLEOTIDE SEQUENCE [LARGE SCALE GENOMIC DNA]</scope>
    <source>
        <strain evidence="3 4">AF34-33</strain>
    </source>
</reference>
<dbReference type="Gene3D" id="1.25.40.900">
    <property type="match status" value="1"/>
</dbReference>
<name>A0A415QDM7_9BACT</name>
<dbReference type="InterPro" id="IPR033985">
    <property type="entry name" value="SusD-like_N"/>
</dbReference>
<feature type="chain" id="PRO_5019122397" description="SusD-like N-terminal domain-containing protein" evidence="1">
    <location>
        <begin position="23"/>
        <end position="498"/>
    </location>
</feature>
<proteinExistence type="predicted"/>
<evidence type="ECO:0000256" key="1">
    <source>
        <dbReference type="SAM" id="SignalP"/>
    </source>
</evidence>
<dbReference type="SUPFAM" id="SSF48452">
    <property type="entry name" value="TPR-like"/>
    <property type="match status" value="1"/>
</dbReference>
<dbReference type="InterPro" id="IPR011990">
    <property type="entry name" value="TPR-like_helical_dom_sf"/>
</dbReference>
<dbReference type="PROSITE" id="PS51257">
    <property type="entry name" value="PROKAR_LIPOPROTEIN"/>
    <property type="match status" value="1"/>
</dbReference>
<dbReference type="Gene3D" id="1.25.40.390">
    <property type="match status" value="1"/>
</dbReference>
<keyword evidence="1" id="KW-0732">Signal</keyword>
<gene>
    <name evidence="3" type="ORF">DWZ68_15735</name>
</gene>
<feature type="signal peptide" evidence="1">
    <location>
        <begin position="1"/>
        <end position="22"/>
    </location>
</feature>
<evidence type="ECO:0000259" key="2">
    <source>
        <dbReference type="Pfam" id="PF14322"/>
    </source>
</evidence>
<accession>A0A415QDM7</accession>
<dbReference type="RefSeq" id="WP_118450915.1">
    <property type="nucleotide sequence ID" value="NZ_CABJDM010000029.1"/>
</dbReference>
<dbReference type="EMBL" id="QRPV01000029">
    <property type="protein sequence ID" value="RHM40220.1"/>
    <property type="molecule type" value="Genomic_DNA"/>
</dbReference>
<dbReference type="Pfam" id="PF14322">
    <property type="entry name" value="SusD-like_3"/>
    <property type="match status" value="1"/>
</dbReference>
<sequence length="498" mass="56768">MKRLYIITVLVALLSVSCNDWLDVRPDTEQKDKDLFTTYKGFQDALTGCYMSLASQDVYGERLTMSNIESLANLWYQFRNSTRYEDNDLMNHDYTGDYSKAAVKTIYAGLFNVIAQANMIIKYAEKNGDVIEDPAARAVITGEAYAIRAFCQLDVLRLFGQMPQGASRQVELPYSETTSIDEMPAYYSFDDYVVKLESDLSKAESLLKDNDPLFQYTFSELNSANGNELSDSYMYYRQSRMNYWAVKAIQARMYLYLGKKDKAYTLAKEIIEAKGADGELVMTMSGETDIAKGYKACPSECLLYLSKYDVKTYSSVFLIGNKADQQAGPSHLVISSSMLSDLYTGQNTGSHNRYLNCWNRNVKDASANLYGALAKYYFADDAENQMLYYQIIPLLRMSEVYLIAMETSSDLDEINEWYHDYMLAHSVVLNEVGFSSLSEVPGKMLNEYRREFYGEGQMFYTYKRTGATTMLWGNGNADENVYIVPLPETEYNPNSQIK</sequence>
<feature type="domain" description="SusD-like N-terminal" evidence="2">
    <location>
        <begin position="20"/>
        <end position="211"/>
    </location>
</feature>
<comment type="caution">
    <text evidence="3">The sequence shown here is derived from an EMBL/GenBank/DDBJ whole genome shotgun (WGS) entry which is preliminary data.</text>
</comment>
<evidence type="ECO:0000313" key="4">
    <source>
        <dbReference type="Proteomes" id="UP000286038"/>
    </source>
</evidence>
<evidence type="ECO:0000313" key="3">
    <source>
        <dbReference type="EMBL" id="RHM40220.1"/>
    </source>
</evidence>
<protein>
    <recommendedName>
        <fullName evidence="2">SusD-like N-terminal domain-containing protein</fullName>
    </recommendedName>
</protein>